<feature type="domain" description="Response regulatory" evidence="3">
    <location>
        <begin position="10"/>
        <end position="126"/>
    </location>
</feature>
<evidence type="ECO:0000259" key="4">
    <source>
        <dbReference type="PROSITE" id="PS51832"/>
    </source>
</evidence>
<evidence type="ECO:0000256" key="2">
    <source>
        <dbReference type="SAM" id="Coils"/>
    </source>
</evidence>
<dbReference type="InterPro" id="IPR011006">
    <property type="entry name" value="CheY-like_superfamily"/>
</dbReference>
<dbReference type="Proteomes" id="UP000501237">
    <property type="component" value="Chromosome"/>
</dbReference>
<dbReference type="PANTHER" id="PTHR45228:SF1">
    <property type="entry name" value="CYCLIC DI-GMP PHOSPHODIESTERASE TM_0186"/>
    <property type="match status" value="1"/>
</dbReference>
<dbReference type="Pfam" id="PF13487">
    <property type="entry name" value="HD_5"/>
    <property type="match status" value="1"/>
</dbReference>
<dbReference type="AlphaFoldDB" id="A0A1I0UPF7"/>
<dbReference type="GeneID" id="57396078"/>
<dbReference type="GO" id="GO:0000160">
    <property type="term" value="P:phosphorelay signal transduction system"/>
    <property type="evidence" value="ECO:0007669"/>
    <property type="project" value="InterPro"/>
</dbReference>
<reference evidence="6 7" key="2">
    <citation type="journal article" date="2020" name="Microbiol. Resour. Announc.">
        <title>Complete genome sequence of Pseudomonas otitidis strain MrB4, isolated from Lake Biwa in Japan.</title>
        <authorList>
            <person name="Miyazaki K."/>
            <person name="Hase E."/>
            <person name="Maruya T."/>
        </authorList>
    </citation>
    <scope>NUCLEOTIDE SEQUENCE [LARGE SCALE GENOMIC DNA]</scope>
    <source>
        <strain evidence="6 7">MrB4</strain>
    </source>
</reference>
<reference evidence="5 8" key="1">
    <citation type="submission" date="2019-12" db="EMBL/GenBank/DDBJ databases">
        <title>complete genome sequences of Pseudomonas otitidis str. WP8-S17-CRE-03 isolated from wastewater treatment plant effluent.</title>
        <authorList>
            <person name="Sekizuka T."/>
            <person name="Itokawa K."/>
            <person name="Yatsu K."/>
            <person name="Inamine Y."/>
            <person name="Kuroda M."/>
        </authorList>
    </citation>
    <scope>NUCLEOTIDE SEQUENCE [LARGE SCALE GENOMIC DNA]</scope>
    <source>
        <strain evidence="5 8">WP8-S17-CRE-03</strain>
    </source>
</reference>
<dbReference type="SMART" id="SM00448">
    <property type="entry name" value="REC"/>
    <property type="match status" value="1"/>
</dbReference>
<dbReference type="InterPro" id="IPR003607">
    <property type="entry name" value="HD/PDEase_dom"/>
</dbReference>
<dbReference type="InterPro" id="IPR037522">
    <property type="entry name" value="HD_GYP_dom"/>
</dbReference>
<protein>
    <submittedName>
        <fullName evidence="5">Two-component system response regulator</fullName>
    </submittedName>
</protein>
<dbReference type="Pfam" id="PF00072">
    <property type="entry name" value="Response_reg"/>
    <property type="match status" value="1"/>
</dbReference>
<organism evidence="5 8">
    <name type="scientific">Metapseudomonas otitidis</name>
    <dbReference type="NCBI Taxonomy" id="319939"/>
    <lineage>
        <taxon>Bacteria</taxon>
        <taxon>Pseudomonadati</taxon>
        <taxon>Pseudomonadota</taxon>
        <taxon>Gammaproteobacteria</taxon>
        <taxon>Pseudomonadales</taxon>
        <taxon>Pseudomonadaceae</taxon>
        <taxon>Metapseudomonas</taxon>
    </lineage>
</organism>
<feature type="domain" description="HD-GYP" evidence="4">
    <location>
        <begin position="153"/>
        <end position="351"/>
    </location>
</feature>
<dbReference type="CDD" id="cd00077">
    <property type="entry name" value="HDc"/>
    <property type="match status" value="1"/>
</dbReference>
<dbReference type="Proteomes" id="UP000515591">
    <property type="component" value="Chromosome"/>
</dbReference>
<keyword evidence="2" id="KW-0175">Coiled coil</keyword>
<dbReference type="PROSITE" id="PS51832">
    <property type="entry name" value="HD_GYP"/>
    <property type="match status" value="1"/>
</dbReference>
<name>A0A1I0UPF7_9GAMM</name>
<dbReference type="Gene3D" id="3.40.50.2300">
    <property type="match status" value="1"/>
</dbReference>
<dbReference type="STRING" id="319939.SAMN05216263_119109"/>
<dbReference type="EMBL" id="AP022642">
    <property type="protein sequence ID" value="BCA26889.1"/>
    <property type="molecule type" value="Genomic_DNA"/>
</dbReference>
<sequence>MFSEIPSDARVVIVDDVAHNLKLLECSLKAFKLRNVVCFSDSAEALNWLQRESWDLLLLDLDMPQPDGFAILEALANRDRARAPVIILTALNDPENRRRGLELGANDYVTKPLDLPELLLRIRNCLHLAQATECLQHLNEHLEQEVRERTEQLNESYRAAIRGLSRAASYRDDETGEHILRIGRSAALLARTIGMSETWCETIRLAAPMHDLGKIGIPDHILRKPGPLTDEERRTMMKHPDIGYGILHEERGTLLIDMAAEIAYGHHEKWDGSGYPRGLAGEDIPLAARIVAVCDVYDALRSPRPYKQAWDLERAQAHILEQSGRHFEPRLVEAMRACFDQIEAERQQEQIRL</sequence>
<dbReference type="PANTHER" id="PTHR45228">
    <property type="entry name" value="CYCLIC DI-GMP PHOSPHODIESTERASE TM_0186-RELATED"/>
    <property type="match status" value="1"/>
</dbReference>
<dbReference type="KEGG" id="poj:PtoMrB4_08660"/>
<evidence type="ECO:0000313" key="5">
    <source>
        <dbReference type="EMBL" id="BBT14778.1"/>
    </source>
</evidence>
<evidence type="ECO:0000259" key="3">
    <source>
        <dbReference type="PROSITE" id="PS50110"/>
    </source>
</evidence>
<keyword evidence="1" id="KW-0597">Phosphoprotein</keyword>
<dbReference type="SUPFAM" id="SSF109604">
    <property type="entry name" value="HD-domain/PDEase-like"/>
    <property type="match status" value="1"/>
</dbReference>
<evidence type="ECO:0000313" key="6">
    <source>
        <dbReference type="EMBL" id="BCA26889.1"/>
    </source>
</evidence>
<accession>A0A1I0UPF7</accession>
<dbReference type="RefSeq" id="WP_074972860.1">
    <property type="nucleotide sequence ID" value="NZ_AP022213.1"/>
</dbReference>
<gene>
    <name evidence="6" type="ORF">PtoMrB4_08660</name>
    <name evidence="5" type="ORF">WP8S17C03_08270</name>
</gene>
<dbReference type="PROSITE" id="PS50110">
    <property type="entry name" value="RESPONSE_REGULATORY"/>
    <property type="match status" value="1"/>
</dbReference>
<dbReference type="Gene3D" id="1.10.3210.10">
    <property type="entry name" value="Hypothetical protein af1432"/>
    <property type="match status" value="1"/>
</dbReference>
<proteinExistence type="predicted"/>
<feature type="coiled-coil region" evidence="2">
    <location>
        <begin position="128"/>
        <end position="159"/>
    </location>
</feature>
<evidence type="ECO:0000313" key="7">
    <source>
        <dbReference type="Proteomes" id="UP000501237"/>
    </source>
</evidence>
<dbReference type="SUPFAM" id="SSF52172">
    <property type="entry name" value="CheY-like"/>
    <property type="match status" value="1"/>
</dbReference>
<dbReference type="EMBL" id="AP022213">
    <property type="protein sequence ID" value="BBT14778.1"/>
    <property type="molecule type" value="Genomic_DNA"/>
</dbReference>
<dbReference type="InterPro" id="IPR052020">
    <property type="entry name" value="Cyclic_di-GMP/3'3'-cGAMP_PDE"/>
</dbReference>
<evidence type="ECO:0000256" key="1">
    <source>
        <dbReference type="PROSITE-ProRule" id="PRU00169"/>
    </source>
</evidence>
<dbReference type="GO" id="GO:0008081">
    <property type="term" value="F:phosphoric diester hydrolase activity"/>
    <property type="evidence" value="ECO:0007669"/>
    <property type="project" value="UniProtKB-ARBA"/>
</dbReference>
<dbReference type="InterPro" id="IPR001789">
    <property type="entry name" value="Sig_transdc_resp-reg_receiver"/>
</dbReference>
<dbReference type="SMART" id="SM00471">
    <property type="entry name" value="HDc"/>
    <property type="match status" value="1"/>
</dbReference>
<feature type="modified residue" description="4-aspartylphosphate" evidence="1">
    <location>
        <position position="60"/>
    </location>
</feature>
<evidence type="ECO:0000313" key="8">
    <source>
        <dbReference type="Proteomes" id="UP000515591"/>
    </source>
</evidence>